<dbReference type="Gene3D" id="2.30.42.10">
    <property type="match status" value="1"/>
</dbReference>
<feature type="domain" description="PDZ" evidence="2">
    <location>
        <begin position="92"/>
        <end position="126"/>
    </location>
</feature>
<evidence type="ECO:0000313" key="4">
    <source>
        <dbReference type="Proteomes" id="UP001202961"/>
    </source>
</evidence>
<dbReference type="InterPro" id="IPR001478">
    <property type="entry name" value="PDZ"/>
</dbReference>
<evidence type="ECO:0000259" key="2">
    <source>
        <dbReference type="PROSITE" id="PS50106"/>
    </source>
</evidence>
<protein>
    <submittedName>
        <fullName evidence="3">PDZ domain-containing protein</fullName>
    </submittedName>
</protein>
<dbReference type="EMBL" id="JAMQBK010000127">
    <property type="protein sequence ID" value="MCM2375084.1"/>
    <property type="molecule type" value="Genomic_DNA"/>
</dbReference>
<dbReference type="InterPro" id="IPR036034">
    <property type="entry name" value="PDZ_sf"/>
</dbReference>
<dbReference type="InterPro" id="IPR041489">
    <property type="entry name" value="PDZ_6"/>
</dbReference>
<gene>
    <name evidence="3" type="ORF">NB063_31060</name>
</gene>
<dbReference type="SUPFAM" id="SSF50156">
    <property type="entry name" value="PDZ domain-like"/>
    <property type="match status" value="1"/>
</dbReference>
<feature type="signal peptide" evidence="1">
    <location>
        <begin position="1"/>
        <end position="28"/>
    </location>
</feature>
<keyword evidence="4" id="KW-1185">Reference proteome</keyword>
<evidence type="ECO:0000313" key="3">
    <source>
        <dbReference type="EMBL" id="MCM2375084.1"/>
    </source>
</evidence>
<proteinExistence type="predicted"/>
<evidence type="ECO:0000256" key="1">
    <source>
        <dbReference type="SAM" id="SignalP"/>
    </source>
</evidence>
<feature type="chain" id="PRO_5045916169" evidence="1">
    <location>
        <begin position="29"/>
        <end position="173"/>
    </location>
</feature>
<comment type="caution">
    <text evidence="3">The sequence shown here is derived from an EMBL/GenBank/DDBJ whole genome shotgun (WGS) entry which is preliminary data.</text>
</comment>
<organism evidence="3 4">
    <name type="scientific">Aporhodopirellula aestuarii</name>
    <dbReference type="NCBI Taxonomy" id="2950107"/>
    <lineage>
        <taxon>Bacteria</taxon>
        <taxon>Pseudomonadati</taxon>
        <taxon>Planctomycetota</taxon>
        <taxon>Planctomycetia</taxon>
        <taxon>Pirellulales</taxon>
        <taxon>Pirellulaceae</taxon>
        <taxon>Aporhodopirellula</taxon>
    </lineage>
</organism>
<dbReference type="PROSITE" id="PS50106">
    <property type="entry name" value="PDZ"/>
    <property type="match status" value="1"/>
</dbReference>
<reference evidence="3 4" key="1">
    <citation type="journal article" date="2022" name="Syst. Appl. Microbiol.">
        <title>Rhodopirellula aestuarii sp. nov., a novel member of the genus Rhodopirellula isolated from brackish sediments collected in the Tagus River estuary, Portugal.</title>
        <authorList>
            <person name="Vitorino I.R."/>
            <person name="Klimek D."/>
            <person name="Calusinska M."/>
            <person name="Lobo-da-Cunha A."/>
            <person name="Vasconcelos V."/>
            <person name="Lage O.M."/>
        </authorList>
    </citation>
    <scope>NUCLEOTIDE SEQUENCE [LARGE SCALE GENOMIC DNA]</scope>
    <source>
        <strain evidence="3 4">ICT_H3.1</strain>
    </source>
</reference>
<accession>A0ABT0UEE3</accession>
<dbReference type="Proteomes" id="UP001202961">
    <property type="component" value="Unassembled WGS sequence"/>
</dbReference>
<sequence length="173" mass="18838">MKRFGLVRLNGMLAVSLFVLLNVGQADDGLPDVPVDGPPANVGAEMPELQMAPFVEAEDQGRGFVEPKGPHRGPIVYGGWYLGVYGHYTETGHLLTQVFAHTAASRAGLEPGDRIVSVNGQQVGNVLGRQYPIDVLLQRHASPGGHVRLLVQDRRTMQLVNLDVRLTRGQVHF</sequence>
<dbReference type="Pfam" id="PF17820">
    <property type="entry name" value="PDZ_6"/>
    <property type="match status" value="1"/>
</dbReference>
<dbReference type="SMART" id="SM00228">
    <property type="entry name" value="PDZ"/>
    <property type="match status" value="1"/>
</dbReference>
<name>A0ABT0UEE3_9BACT</name>
<keyword evidence="1" id="KW-0732">Signal</keyword>